<dbReference type="Proteomes" id="UP001144256">
    <property type="component" value="Unassembled WGS sequence"/>
</dbReference>
<keyword evidence="3" id="KW-1185">Reference proteome</keyword>
<evidence type="ECO:0000256" key="1">
    <source>
        <dbReference type="SAM" id="Phobius"/>
    </source>
</evidence>
<feature type="transmembrane region" description="Helical" evidence="1">
    <location>
        <begin position="116"/>
        <end position="139"/>
    </location>
</feature>
<dbReference type="AlphaFoldDB" id="A0A9W5Y738"/>
<feature type="transmembrane region" description="Helical" evidence="1">
    <location>
        <begin position="151"/>
        <end position="176"/>
    </location>
</feature>
<name>A0A9W5Y738_9FIRM</name>
<sequence length="254" mass="29124">MKGFMAFTRKEIMDYTRTYKLMILLMVFLFFGFLNPIIAKLTPEMLKAFMPEGIMISLPEPTVFDCWTQFFKNVTQMGIILVVIMFSGIMANELIKGTLINMLTKGLKRKTVILSKFTASVIVWTICYYTSFVVTSLYSKLFWEETQVANLFFSVTCAWIFGLLLIVFLILGGVIFRNNYGGLLFTVIIVAIMFILNIMEPIAKFNPLQLVTVNMSLLTKEIDVSELYYSVGSSVFLMIMFLMISVIVFNKKQI</sequence>
<keyword evidence="1" id="KW-1133">Transmembrane helix</keyword>
<feature type="transmembrane region" description="Helical" evidence="1">
    <location>
        <begin position="77"/>
        <end position="95"/>
    </location>
</feature>
<feature type="transmembrane region" description="Helical" evidence="1">
    <location>
        <begin position="227"/>
        <end position="249"/>
    </location>
</feature>
<comment type="caution">
    <text evidence="2">The sequence shown here is derived from an EMBL/GenBank/DDBJ whole genome shotgun (WGS) entry which is preliminary data.</text>
</comment>
<evidence type="ECO:0000313" key="2">
    <source>
        <dbReference type="EMBL" id="GKX27652.1"/>
    </source>
</evidence>
<reference evidence="2" key="1">
    <citation type="submission" date="2022-06" db="EMBL/GenBank/DDBJ databases">
        <title>Vallitalea longa sp. nov., an anaerobic bacterium isolated from marine sediment.</title>
        <authorList>
            <person name="Hirano S."/>
            <person name="Terahara T."/>
            <person name="Mori K."/>
            <person name="Hamada M."/>
            <person name="Matsumoto R."/>
            <person name="Kobayashi T."/>
        </authorList>
    </citation>
    <scope>NUCLEOTIDE SEQUENCE</scope>
    <source>
        <strain evidence="2">SH18-1</strain>
    </source>
</reference>
<evidence type="ECO:0000313" key="3">
    <source>
        <dbReference type="Proteomes" id="UP001144256"/>
    </source>
</evidence>
<dbReference type="EMBL" id="BRLB01000001">
    <property type="protein sequence ID" value="GKX27652.1"/>
    <property type="molecule type" value="Genomic_DNA"/>
</dbReference>
<dbReference type="RefSeq" id="WP_281811153.1">
    <property type="nucleotide sequence ID" value="NZ_BRLB01000001.1"/>
</dbReference>
<proteinExistence type="predicted"/>
<protein>
    <submittedName>
        <fullName evidence="2">ABC transporter permease</fullName>
    </submittedName>
</protein>
<feature type="transmembrane region" description="Helical" evidence="1">
    <location>
        <begin position="183"/>
        <end position="203"/>
    </location>
</feature>
<keyword evidence="1" id="KW-0472">Membrane</keyword>
<accession>A0A9W5Y738</accession>
<keyword evidence="1" id="KW-0812">Transmembrane</keyword>
<organism evidence="2 3">
    <name type="scientific">Vallitalea longa</name>
    <dbReference type="NCBI Taxonomy" id="2936439"/>
    <lineage>
        <taxon>Bacteria</taxon>
        <taxon>Bacillati</taxon>
        <taxon>Bacillota</taxon>
        <taxon>Clostridia</taxon>
        <taxon>Lachnospirales</taxon>
        <taxon>Vallitaleaceae</taxon>
        <taxon>Vallitalea</taxon>
    </lineage>
</organism>
<gene>
    <name evidence="2" type="ORF">SH1V18_01320</name>
</gene>